<dbReference type="PANTHER" id="PTHR42760:SF121">
    <property type="entry name" value="3-OXOACYL-(ACYL-CARRIER-PROTEIN) REDUCTASE"/>
    <property type="match status" value="1"/>
</dbReference>
<dbReference type="PROSITE" id="PS00061">
    <property type="entry name" value="ADH_SHORT"/>
    <property type="match status" value="1"/>
</dbReference>
<dbReference type="EMBL" id="AMGV01000018">
    <property type="protein sequence ID" value="KEF52321.1"/>
    <property type="molecule type" value="Genomic_DNA"/>
</dbReference>
<dbReference type="VEuPathDB" id="FungiDB:A1O9_11561"/>
<protein>
    <recommendedName>
        <fullName evidence="6">Diacetyl reductase [(S)-acetoin forming]</fullName>
    </recommendedName>
</protein>
<evidence type="ECO:0000256" key="1">
    <source>
        <dbReference type="ARBA" id="ARBA00006484"/>
    </source>
</evidence>
<dbReference type="InterPro" id="IPR036291">
    <property type="entry name" value="NAD(P)-bd_dom_sf"/>
</dbReference>
<dbReference type="Pfam" id="PF00106">
    <property type="entry name" value="adh_short"/>
    <property type="match status" value="1"/>
</dbReference>
<comment type="caution">
    <text evidence="4">The sequence shown here is derived from an EMBL/GenBank/DDBJ whole genome shotgun (WGS) entry which is preliminary data.</text>
</comment>
<dbReference type="PRINTS" id="PR00080">
    <property type="entry name" value="SDRFAMILY"/>
</dbReference>
<keyword evidence="2" id="KW-0521">NADP</keyword>
<proteinExistence type="inferred from homology"/>
<dbReference type="Gene3D" id="3.40.50.720">
    <property type="entry name" value="NAD(P)-binding Rossmann-like Domain"/>
    <property type="match status" value="1"/>
</dbReference>
<name>A0A072NXL9_9EURO</name>
<dbReference type="OrthoDB" id="498125at2759"/>
<reference evidence="4 5" key="1">
    <citation type="submission" date="2013-03" db="EMBL/GenBank/DDBJ databases">
        <title>The Genome Sequence of Exophiala aquamarina CBS 119918.</title>
        <authorList>
            <consortium name="The Broad Institute Genomics Platform"/>
            <person name="Cuomo C."/>
            <person name="de Hoog S."/>
            <person name="Gorbushina A."/>
            <person name="Walker B."/>
            <person name="Young S.K."/>
            <person name="Zeng Q."/>
            <person name="Gargeya S."/>
            <person name="Fitzgerald M."/>
            <person name="Haas B."/>
            <person name="Abouelleil A."/>
            <person name="Allen A.W."/>
            <person name="Alvarado L."/>
            <person name="Arachchi H.M."/>
            <person name="Berlin A.M."/>
            <person name="Chapman S.B."/>
            <person name="Gainer-Dewar J."/>
            <person name="Goldberg J."/>
            <person name="Griggs A."/>
            <person name="Gujja S."/>
            <person name="Hansen M."/>
            <person name="Howarth C."/>
            <person name="Imamovic A."/>
            <person name="Ireland A."/>
            <person name="Larimer J."/>
            <person name="McCowan C."/>
            <person name="Murphy C."/>
            <person name="Pearson M."/>
            <person name="Poon T.W."/>
            <person name="Priest M."/>
            <person name="Roberts A."/>
            <person name="Saif S."/>
            <person name="Shea T."/>
            <person name="Sisk P."/>
            <person name="Sykes S."/>
            <person name="Wortman J."/>
            <person name="Nusbaum C."/>
            <person name="Birren B."/>
        </authorList>
    </citation>
    <scope>NUCLEOTIDE SEQUENCE [LARGE SCALE GENOMIC DNA]</scope>
    <source>
        <strain evidence="4 5">CBS 119918</strain>
    </source>
</reference>
<evidence type="ECO:0000256" key="3">
    <source>
        <dbReference type="RuleBase" id="RU000363"/>
    </source>
</evidence>
<comment type="similarity">
    <text evidence="1 3">Belongs to the short-chain dehydrogenases/reductases (SDR) family.</text>
</comment>
<dbReference type="GO" id="GO:0048038">
    <property type="term" value="F:quinone binding"/>
    <property type="evidence" value="ECO:0007669"/>
    <property type="project" value="TreeGrafter"/>
</dbReference>
<organism evidence="4 5">
    <name type="scientific">Exophiala aquamarina CBS 119918</name>
    <dbReference type="NCBI Taxonomy" id="1182545"/>
    <lineage>
        <taxon>Eukaryota</taxon>
        <taxon>Fungi</taxon>
        <taxon>Dikarya</taxon>
        <taxon>Ascomycota</taxon>
        <taxon>Pezizomycotina</taxon>
        <taxon>Eurotiomycetes</taxon>
        <taxon>Chaetothyriomycetidae</taxon>
        <taxon>Chaetothyriales</taxon>
        <taxon>Herpotrichiellaceae</taxon>
        <taxon>Exophiala</taxon>
    </lineage>
</organism>
<dbReference type="HOGENOM" id="CLU_010194_1_0_1"/>
<dbReference type="PANTHER" id="PTHR42760">
    <property type="entry name" value="SHORT-CHAIN DEHYDROGENASES/REDUCTASES FAMILY MEMBER"/>
    <property type="match status" value="1"/>
</dbReference>
<accession>A0A072NXL9</accession>
<dbReference type="Proteomes" id="UP000027920">
    <property type="component" value="Unassembled WGS sequence"/>
</dbReference>
<evidence type="ECO:0000313" key="5">
    <source>
        <dbReference type="Proteomes" id="UP000027920"/>
    </source>
</evidence>
<dbReference type="GeneID" id="25286459"/>
<dbReference type="SUPFAM" id="SSF51735">
    <property type="entry name" value="NAD(P)-binding Rossmann-fold domains"/>
    <property type="match status" value="1"/>
</dbReference>
<evidence type="ECO:0000313" key="4">
    <source>
        <dbReference type="EMBL" id="KEF52321.1"/>
    </source>
</evidence>
<dbReference type="InterPro" id="IPR020904">
    <property type="entry name" value="Sc_DH/Rdtase_CS"/>
</dbReference>
<dbReference type="AlphaFoldDB" id="A0A072NXL9"/>
<gene>
    <name evidence="4" type="ORF">A1O9_11561</name>
</gene>
<evidence type="ECO:0008006" key="6">
    <source>
        <dbReference type="Google" id="ProtNLM"/>
    </source>
</evidence>
<dbReference type="FunFam" id="3.40.50.720:FF:000084">
    <property type="entry name" value="Short-chain dehydrogenase reductase"/>
    <property type="match status" value="1"/>
</dbReference>
<dbReference type="STRING" id="1182545.A0A072NXL9"/>
<evidence type="ECO:0000256" key="2">
    <source>
        <dbReference type="ARBA" id="ARBA00022857"/>
    </source>
</evidence>
<sequence length="270" mass="28520">MSKKGVVIVTGGAGGIGAAIVRRLAQDGFPVCINDVESSRAAAEQLASELEAQHGKGRAISLCADVTDADQVDQMIEKTVAALGPLNVMIANAGIAHVGPSLQLSTNDVQKVLNVNFMGVFNCYTSAARQMIKQGPRTTGELDYRILGASSIAAFKPFPMLSHYCATKAAVRVFSQTFAVEMARHGIRVNCYAPGIVGTKMWDLVDEKLGEIEGRTKGDTIKHYSSSLTALGRVSEPEDVSKMVGGFLCSDSSDFVTGQTVIVDGGIVFS</sequence>
<dbReference type="GO" id="GO:0016616">
    <property type="term" value="F:oxidoreductase activity, acting on the CH-OH group of donors, NAD or NADP as acceptor"/>
    <property type="evidence" value="ECO:0007669"/>
    <property type="project" value="TreeGrafter"/>
</dbReference>
<dbReference type="RefSeq" id="XP_013254911.1">
    <property type="nucleotide sequence ID" value="XM_013399457.1"/>
</dbReference>
<keyword evidence="5" id="KW-1185">Reference proteome</keyword>
<dbReference type="GO" id="GO:0006633">
    <property type="term" value="P:fatty acid biosynthetic process"/>
    <property type="evidence" value="ECO:0007669"/>
    <property type="project" value="TreeGrafter"/>
</dbReference>
<dbReference type="InterPro" id="IPR002347">
    <property type="entry name" value="SDR_fam"/>
</dbReference>
<dbReference type="PRINTS" id="PR00081">
    <property type="entry name" value="GDHRDH"/>
</dbReference>